<organism evidence="3 4">
    <name type="scientific">Falsiroseomonas bella</name>
    <dbReference type="NCBI Taxonomy" id="2184016"/>
    <lineage>
        <taxon>Bacteria</taxon>
        <taxon>Pseudomonadati</taxon>
        <taxon>Pseudomonadota</taxon>
        <taxon>Alphaproteobacteria</taxon>
        <taxon>Acetobacterales</taxon>
        <taxon>Roseomonadaceae</taxon>
        <taxon>Falsiroseomonas</taxon>
    </lineage>
</organism>
<dbReference type="InterPro" id="IPR019079">
    <property type="entry name" value="Capsule_synth_CapA"/>
</dbReference>
<dbReference type="InterPro" id="IPR052169">
    <property type="entry name" value="CW_Biosynth-Accessory"/>
</dbReference>
<gene>
    <name evidence="3" type="ORF">DFH01_20550</name>
</gene>
<feature type="domain" description="Capsule synthesis protein CapA" evidence="2">
    <location>
        <begin position="3"/>
        <end position="282"/>
    </location>
</feature>
<dbReference type="Gene3D" id="3.60.21.10">
    <property type="match status" value="1"/>
</dbReference>
<dbReference type="EMBL" id="QGNA01000004">
    <property type="protein sequence ID" value="PWS35952.1"/>
    <property type="molecule type" value="Genomic_DNA"/>
</dbReference>
<protein>
    <submittedName>
        <fullName evidence="3">Poly-gamma-glutamate biosynthesis protein</fullName>
    </submittedName>
</protein>
<dbReference type="Proteomes" id="UP000245765">
    <property type="component" value="Unassembled WGS sequence"/>
</dbReference>
<dbReference type="InterPro" id="IPR029052">
    <property type="entry name" value="Metallo-depent_PP-like"/>
</dbReference>
<comment type="caution">
    <text evidence="3">The sequence shown here is derived from an EMBL/GenBank/DDBJ whole genome shotgun (WGS) entry which is preliminary data.</text>
</comment>
<sequence length="367" mass="38964">MHSVALTGDVMLGRGIDQILPHPGDPAIHECHARSALTYLALAERRNGPIRRPAGFAYVWGDALPALRSAAIRIVNLETSVTTSDSPEAKGIHYRMHPDNIGCLRAAGIECCVLANNHVLDWGRGGLLQTLGTLAQAGIATAGAGRNAAQAEQPAVMPLSAGGRLLVLAAGTTSSGIPAGWAATATQPGVHLLQEPLSAAVPRLATLLRAAKRSGDIAVASIHWGPNWGYDIPRELRDAAHALIDEAGFDVVHGHSSHHPLGIEVHRNRLILYGAGDFINDYEGIEGYEEFRGDLTLLYLPRLSAATGELLGLTLVPFRIGRFRLNRASAADAGWLRDTLDRESLRFGTRIGMAADGTLDAAWRGAA</sequence>
<comment type="similarity">
    <text evidence="1">Belongs to the CapA family.</text>
</comment>
<proteinExistence type="inferred from homology"/>
<evidence type="ECO:0000259" key="2">
    <source>
        <dbReference type="SMART" id="SM00854"/>
    </source>
</evidence>
<dbReference type="SMART" id="SM00854">
    <property type="entry name" value="PGA_cap"/>
    <property type="match status" value="1"/>
</dbReference>
<dbReference type="CDD" id="cd07381">
    <property type="entry name" value="MPP_CapA"/>
    <property type="match status" value="1"/>
</dbReference>
<keyword evidence="4" id="KW-1185">Reference proteome</keyword>
<evidence type="ECO:0000256" key="1">
    <source>
        <dbReference type="ARBA" id="ARBA00005662"/>
    </source>
</evidence>
<name>A0A317FBY0_9PROT</name>
<accession>A0A317FBY0</accession>
<reference evidence="4" key="1">
    <citation type="submission" date="2018-05" db="EMBL/GenBank/DDBJ databases">
        <authorList>
            <person name="Du Z."/>
            <person name="Wang X."/>
        </authorList>
    </citation>
    <scope>NUCLEOTIDE SEQUENCE [LARGE SCALE GENOMIC DNA]</scope>
    <source>
        <strain evidence="4">CQN31</strain>
    </source>
</reference>
<dbReference type="Pfam" id="PF09587">
    <property type="entry name" value="PGA_cap"/>
    <property type="match status" value="1"/>
</dbReference>
<dbReference type="PANTHER" id="PTHR33393">
    <property type="entry name" value="POLYGLUTAMINE SYNTHESIS ACCESSORY PROTEIN RV0574C-RELATED"/>
    <property type="match status" value="1"/>
</dbReference>
<dbReference type="PANTHER" id="PTHR33393:SF11">
    <property type="entry name" value="POLYGLUTAMINE SYNTHESIS ACCESSORY PROTEIN RV0574C-RELATED"/>
    <property type="match status" value="1"/>
</dbReference>
<evidence type="ECO:0000313" key="4">
    <source>
        <dbReference type="Proteomes" id="UP000245765"/>
    </source>
</evidence>
<dbReference type="SUPFAM" id="SSF56300">
    <property type="entry name" value="Metallo-dependent phosphatases"/>
    <property type="match status" value="1"/>
</dbReference>
<dbReference type="OrthoDB" id="9810718at2"/>
<evidence type="ECO:0000313" key="3">
    <source>
        <dbReference type="EMBL" id="PWS35952.1"/>
    </source>
</evidence>
<dbReference type="RefSeq" id="WP_109872318.1">
    <property type="nucleotide sequence ID" value="NZ_QGNA01000004.1"/>
</dbReference>
<dbReference type="AlphaFoldDB" id="A0A317FBY0"/>